<dbReference type="FunFam" id="1.20.5.1500:FF:000002">
    <property type="entry name" value="breast cancer metastasis-suppressor 1-like protein-A"/>
    <property type="match status" value="1"/>
</dbReference>
<evidence type="ECO:0000256" key="1">
    <source>
        <dbReference type="ARBA" id="ARBA00004123"/>
    </source>
</evidence>
<evidence type="ECO:0000256" key="3">
    <source>
        <dbReference type="ARBA" id="ARBA00023015"/>
    </source>
</evidence>
<evidence type="ECO:0008006" key="10">
    <source>
        <dbReference type="Google" id="ProtNLM"/>
    </source>
</evidence>
<dbReference type="InterPro" id="IPR013907">
    <property type="entry name" value="Sds3"/>
</dbReference>
<evidence type="ECO:0000256" key="6">
    <source>
        <dbReference type="ARBA" id="ARBA00038256"/>
    </source>
</evidence>
<accession>A0A9P0BD43</accession>
<dbReference type="Proteomes" id="UP001154078">
    <property type="component" value="Chromosome 7"/>
</dbReference>
<evidence type="ECO:0000256" key="5">
    <source>
        <dbReference type="ARBA" id="ARBA00023242"/>
    </source>
</evidence>
<dbReference type="Pfam" id="PF08598">
    <property type="entry name" value="Sds3"/>
    <property type="match status" value="1"/>
</dbReference>
<evidence type="ECO:0000256" key="7">
    <source>
        <dbReference type="SAM" id="MobiDB-lite"/>
    </source>
</evidence>
<dbReference type="OrthoDB" id="20886at2759"/>
<sequence length="249" mass="28525">MPPIKVTSSGVDVNDGDVSGAESEHSNTSRENDGARDTSEDEADSDDSSEMDEGNVTSKGRKSFSTSGLFVGECESRRTELLQHVHDLENQFGHLKEQLYKERITQVEHQLYEVKAGRSPEYLVPLSELQDNMRIRTEVADILRRLKLENIKNQFDAEEQAAKQNFESEKNLARDFYHTELLDTIRRLEEDRQNSEITWGEGGEWGTRSRSRSKRKAVTVSGPYIVYMLKPQDIIEDWTVIRKALKRTS</sequence>
<dbReference type="GO" id="GO:0010468">
    <property type="term" value="P:regulation of gene expression"/>
    <property type="evidence" value="ECO:0007669"/>
    <property type="project" value="UniProtKB-ARBA"/>
</dbReference>
<protein>
    <recommendedName>
        <fullName evidence="10">Breast cancer metastasis-suppressor 1-like protein</fullName>
    </recommendedName>
</protein>
<dbReference type="EMBL" id="OV121138">
    <property type="protein sequence ID" value="CAH0560814.1"/>
    <property type="molecule type" value="Genomic_DNA"/>
</dbReference>
<name>A0A9P0BD43_BRAAE</name>
<dbReference type="PANTHER" id="PTHR21964">
    <property type="entry name" value="BREAST CANCER METASTASIS-SUPPRESSOR 1"/>
    <property type="match status" value="1"/>
</dbReference>
<dbReference type="Gene3D" id="1.20.5.1500">
    <property type="match status" value="1"/>
</dbReference>
<dbReference type="AlphaFoldDB" id="A0A9P0BD43"/>
<evidence type="ECO:0000313" key="8">
    <source>
        <dbReference type="EMBL" id="CAH0560814.1"/>
    </source>
</evidence>
<feature type="compositionally biased region" description="Basic and acidic residues" evidence="7">
    <location>
        <begin position="22"/>
        <end position="38"/>
    </location>
</feature>
<evidence type="ECO:0000256" key="2">
    <source>
        <dbReference type="ARBA" id="ARBA00022491"/>
    </source>
</evidence>
<evidence type="ECO:0000313" key="9">
    <source>
        <dbReference type="Proteomes" id="UP001154078"/>
    </source>
</evidence>
<keyword evidence="4" id="KW-0804">Transcription</keyword>
<keyword evidence="9" id="KW-1185">Reference proteome</keyword>
<dbReference type="GO" id="GO:0005654">
    <property type="term" value="C:nucleoplasm"/>
    <property type="evidence" value="ECO:0007669"/>
    <property type="project" value="UniProtKB-ARBA"/>
</dbReference>
<keyword evidence="3" id="KW-0805">Transcription regulation</keyword>
<organism evidence="8 9">
    <name type="scientific">Brassicogethes aeneus</name>
    <name type="common">Rape pollen beetle</name>
    <name type="synonym">Meligethes aeneus</name>
    <dbReference type="NCBI Taxonomy" id="1431903"/>
    <lineage>
        <taxon>Eukaryota</taxon>
        <taxon>Metazoa</taxon>
        <taxon>Ecdysozoa</taxon>
        <taxon>Arthropoda</taxon>
        <taxon>Hexapoda</taxon>
        <taxon>Insecta</taxon>
        <taxon>Pterygota</taxon>
        <taxon>Neoptera</taxon>
        <taxon>Endopterygota</taxon>
        <taxon>Coleoptera</taxon>
        <taxon>Polyphaga</taxon>
        <taxon>Cucujiformia</taxon>
        <taxon>Nitidulidae</taxon>
        <taxon>Meligethinae</taxon>
        <taxon>Brassicogethes</taxon>
    </lineage>
</organism>
<evidence type="ECO:0000256" key="4">
    <source>
        <dbReference type="ARBA" id="ARBA00023163"/>
    </source>
</evidence>
<comment type="subcellular location">
    <subcellularLocation>
        <location evidence="1">Nucleus</location>
    </subcellularLocation>
</comment>
<keyword evidence="2" id="KW-0678">Repressor</keyword>
<proteinExistence type="inferred from homology"/>
<feature type="compositionally biased region" description="Polar residues" evidence="7">
    <location>
        <begin position="1"/>
        <end position="11"/>
    </location>
</feature>
<feature type="compositionally biased region" description="Acidic residues" evidence="7">
    <location>
        <begin position="39"/>
        <end position="53"/>
    </location>
</feature>
<comment type="similarity">
    <text evidence="6">Belongs to the BRMS1 family.</text>
</comment>
<feature type="region of interest" description="Disordered" evidence="7">
    <location>
        <begin position="1"/>
        <end position="64"/>
    </location>
</feature>
<feature type="compositionally biased region" description="Polar residues" evidence="7">
    <location>
        <begin position="55"/>
        <end position="64"/>
    </location>
</feature>
<keyword evidence="5" id="KW-0539">Nucleus</keyword>
<reference evidence="8" key="1">
    <citation type="submission" date="2021-12" db="EMBL/GenBank/DDBJ databases">
        <authorList>
            <person name="King R."/>
        </authorList>
    </citation>
    <scope>NUCLEOTIDE SEQUENCE</scope>
</reference>
<gene>
    <name evidence="8" type="ORF">MELIAE_LOCUS10506</name>
</gene>
<dbReference type="SMART" id="SM01401">
    <property type="entry name" value="Sds3"/>
    <property type="match status" value="1"/>
</dbReference>